<dbReference type="SUPFAM" id="SSF56214">
    <property type="entry name" value="4'-phosphopantetheinyl transferase"/>
    <property type="match status" value="2"/>
</dbReference>
<dbReference type="Gene3D" id="3.90.470.20">
    <property type="entry name" value="4'-phosphopantetheinyl transferase domain"/>
    <property type="match status" value="1"/>
</dbReference>
<evidence type="ECO:0000313" key="5">
    <source>
        <dbReference type="Proteomes" id="UP000642284"/>
    </source>
</evidence>
<dbReference type="InterPro" id="IPR008278">
    <property type="entry name" value="4-PPantetheinyl_Trfase_dom"/>
</dbReference>
<comment type="caution">
    <text evidence="4">The sequence shown here is derived from an EMBL/GenBank/DDBJ whole genome shotgun (WGS) entry which is preliminary data.</text>
</comment>
<dbReference type="PANTHER" id="PTHR12215:SF10">
    <property type="entry name" value="L-AMINOADIPATE-SEMIALDEHYDE DEHYDROGENASE-PHOSPHOPANTETHEINYL TRANSFERASE"/>
    <property type="match status" value="1"/>
</dbReference>
<evidence type="ECO:0000313" key="4">
    <source>
        <dbReference type="EMBL" id="MBC9712994.1"/>
    </source>
</evidence>
<accession>A0ABR7SDD8</accession>
<dbReference type="EMBL" id="JACTVJ010000005">
    <property type="protein sequence ID" value="MBC9712994.1"/>
    <property type="molecule type" value="Genomic_DNA"/>
</dbReference>
<comment type="similarity">
    <text evidence="1">Belongs to the P-Pant transferase superfamily. Gsp/Sfp/HetI/AcpT family.</text>
</comment>
<feature type="domain" description="4'-phosphopantetheinyl transferase" evidence="3">
    <location>
        <begin position="120"/>
        <end position="180"/>
    </location>
</feature>
<name>A0ABR7SDD8_9ACTN</name>
<evidence type="ECO:0000259" key="3">
    <source>
        <dbReference type="Pfam" id="PF01648"/>
    </source>
</evidence>
<protein>
    <submittedName>
        <fullName evidence="4">4'-phosphopantetheinyl transferase superfamily protein</fullName>
    </submittedName>
</protein>
<dbReference type="Proteomes" id="UP000642284">
    <property type="component" value="Unassembled WGS sequence"/>
</dbReference>
<evidence type="ECO:0000256" key="1">
    <source>
        <dbReference type="ARBA" id="ARBA00010990"/>
    </source>
</evidence>
<evidence type="ECO:0000256" key="2">
    <source>
        <dbReference type="ARBA" id="ARBA00022679"/>
    </source>
</evidence>
<sequence length="220" mass="23356">MIETSRFGVDALPDEPPRVAEVWAVRGPQGYAPLLDADEQRKAEAFRRARDREIYTAAHTAVRVLAGAYLGLDPQEVRVVREDCPGCGGPHGRPALPGAPLHFSLSHTRDLALLAFAPTPVGVDVEPLPAEDLVADVATALHPQEQRELSQLPVSEGPSAFARCWTRKEAYLKGTGEGLAGGGLSRTLVGTGPHPVPVPGWTLADVRAPQGYAAAVAVRD</sequence>
<gene>
    <name evidence="4" type="ORF">H9Y04_10485</name>
</gene>
<organism evidence="4 5">
    <name type="scientific">Streptomyces polyasparticus</name>
    <dbReference type="NCBI Taxonomy" id="2767826"/>
    <lineage>
        <taxon>Bacteria</taxon>
        <taxon>Bacillati</taxon>
        <taxon>Actinomycetota</taxon>
        <taxon>Actinomycetes</taxon>
        <taxon>Kitasatosporales</taxon>
        <taxon>Streptomycetaceae</taxon>
        <taxon>Streptomyces</taxon>
    </lineage>
</organism>
<dbReference type="Pfam" id="PF01648">
    <property type="entry name" value="ACPS"/>
    <property type="match status" value="1"/>
</dbReference>
<keyword evidence="2 4" id="KW-0808">Transferase</keyword>
<dbReference type="GO" id="GO:0016740">
    <property type="term" value="F:transferase activity"/>
    <property type="evidence" value="ECO:0007669"/>
    <property type="project" value="UniProtKB-KW"/>
</dbReference>
<dbReference type="InterPro" id="IPR037143">
    <property type="entry name" value="4-PPantetheinyl_Trfase_dom_sf"/>
</dbReference>
<dbReference type="InterPro" id="IPR050559">
    <property type="entry name" value="P-Pant_transferase_sf"/>
</dbReference>
<dbReference type="RefSeq" id="WP_187813457.1">
    <property type="nucleotide sequence ID" value="NZ_JACTVJ010000005.1"/>
</dbReference>
<dbReference type="PANTHER" id="PTHR12215">
    <property type="entry name" value="PHOSPHOPANTETHEINE TRANSFERASE"/>
    <property type="match status" value="1"/>
</dbReference>
<reference evidence="4 5" key="1">
    <citation type="submission" date="2020-08" db="EMBL/GenBank/DDBJ databases">
        <title>Genemic of Streptomyces polyaspartic.</title>
        <authorList>
            <person name="Liu W."/>
        </authorList>
    </citation>
    <scope>NUCLEOTIDE SEQUENCE [LARGE SCALE GENOMIC DNA]</scope>
    <source>
        <strain evidence="4 5">TRM66268-LWL</strain>
    </source>
</reference>
<keyword evidence="5" id="KW-1185">Reference proteome</keyword>
<proteinExistence type="inferred from homology"/>